<accession>A0AAJ1BEV9</accession>
<evidence type="ECO:0000259" key="4">
    <source>
        <dbReference type="SMART" id="SM00062"/>
    </source>
</evidence>
<evidence type="ECO:0000313" key="6">
    <source>
        <dbReference type="Proteomes" id="UP001297581"/>
    </source>
</evidence>
<dbReference type="Proteomes" id="UP001297581">
    <property type="component" value="Unassembled WGS sequence"/>
</dbReference>
<comment type="caution">
    <text evidence="5">The sequence shown here is derived from an EMBL/GenBank/DDBJ whole genome shotgun (WGS) entry which is preliminary data.</text>
</comment>
<dbReference type="InterPro" id="IPR001638">
    <property type="entry name" value="Solute-binding_3/MltF_N"/>
</dbReference>
<evidence type="ECO:0000256" key="2">
    <source>
        <dbReference type="ARBA" id="ARBA00022729"/>
    </source>
</evidence>
<proteinExistence type="inferred from homology"/>
<dbReference type="SUPFAM" id="SSF53850">
    <property type="entry name" value="Periplasmic binding protein-like II"/>
    <property type="match status" value="1"/>
</dbReference>
<dbReference type="RefSeq" id="WP_240589991.1">
    <property type="nucleotide sequence ID" value="NZ_JAKUDL010000001.1"/>
</dbReference>
<dbReference type="Gene3D" id="3.40.190.10">
    <property type="entry name" value="Periplasmic binding protein-like II"/>
    <property type="match status" value="2"/>
</dbReference>
<dbReference type="PANTHER" id="PTHR35936">
    <property type="entry name" value="MEMBRANE-BOUND LYTIC MUREIN TRANSGLYCOSYLASE F"/>
    <property type="match status" value="1"/>
</dbReference>
<dbReference type="SMART" id="SM00062">
    <property type="entry name" value="PBPb"/>
    <property type="match status" value="1"/>
</dbReference>
<evidence type="ECO:0000256" key="1">
    <source>
        <dbReference type="ARBA" id="ARBA00010333"/>
    </source>
</evidence>
<comment type="similarity">
    <text evidence="1">Belongs to the bacterial solute-binding protein 3 family.</text>
</comment>
<reference evidence="5 6" key="1">
    <citation type="submission" date="2022-02" db="EMBL/GenBank/DDBJ databases">
        <title>The genome sequence of Shewanella sp. 3B26.</title>
        <authorList>
            <person name="Du J."/>
        </authorList>
    </citation>
    <scope>NUCLEOTIDE SEQUENCE [LARGE SCALE GENOMIC DNA]</scope>
    <source>
        <strain evidence="5 6">3B26</strain>
    </source>
</reference>
<keyword evidence="6" id="KW-1185">Reference proteome</keyword>
<name>A0AAJ1BEV9_9GAMM</name>
<dbReference type="PANTHER" id="PTHR35936:SF20">
    <property type="entry name" value="ABC TRANSPORTER ARGININE-BINDING PROTEIN 2-RELATED"/>
    <property type="match status" value="1"/>
</dbReference>
<keyword evidence="2 3" id="KW-0732">Signal</keyword>
<gene>
    <name evidence="5" type="ORF">MJ923_04030</name>
</gene>
<dbReference type="Pfam" id="PF00497">
    <property type="entry name" value="SBP_bac_3"/>
    <property type="match status" value="1"/>
</dbReference>
<sequence length="284" mass="31816">MTEFAARTMTVALVLLSWLLPLSSSQAACSHVLHVGFNDWPPYSWSEDAGPALGLDVELLKVFAERAGCEIVFDKMPPKRSHQLMRSGKIDIMMGASRTEERVSYAFFSLPYRLEVVSLFSMESASVNDISSWAQVMTAKHKLLVPQAGWYGDDFEQNKDHMLRRDLLVESPDLLRSVQMLARGRGDLAIGDSLSLPYIASQSEQLHLYRHSVRLSESEIHLMFSRESMSKEEVDAFNHAIGLAGEEGEIARLQFKWEQISLSRIEGHSDTGAGRERAGPVMAE</sequence>
<organism evidence="5 6">
    <name type="scientific">Shewanella zhuhaiensis</name>
    <dbReference type="NCBI Taxonomy" id="2919576"/>
    <lineage>
        <taxon>Bacteria</taxon>
        <taxon>Pseudomonadati</taxon>
        <taxon>Pseudomonadota</taxon>
        <taxon>Gammaproteobacteria</taxon>
        <taxon>Alteromonadales</taxon>
        <taxon>Shewanellaceae</taxon>
        <taxon>Shewanella</taxon>
    </lineage>
</organism>
<evidence type="ECO:0000256" key="3">
    <source>
        <dbReference type="SAM" id="SignalP"/>
    </source>
</evidence>
<dbReference type="EMBL" id="JAKUDL010000001">
    <property type="protein sequence ID" value="MCH4293470.1"/>
    <property type="molecule type" value="Genomic_DNA"/>
</dbReference>
<feature type="chain" id="PRO_5042517371" evidence="3">
    <location>
        <begin position="28"/>
        <end position="284"/>
    </location>
</feature>
<dbReference type="AlphaFoldDB" id="A0AAJ1BEV9"/>
<feature type="signal peptide" evidence="3">
    <location>
        <begin position="1"/>
        <end position="27"/>
    </location>
</feature>
<evidence type="ECO:0000313" key="5">
    <source>
        <dbReference type="EMBL" id="MCH4293470.1"/>
    </source>
</evidence>
<protein>
    <submittedName>
        <fullName evidence="5">Transporter substrate-binding domain-containing protein</fullName>
    </submittedName>
</protein>
<feature type="domain" description="Solute-binding protein family 3/N-terminal" evidence="4">
    <location>
        <begin position="32"/>
        <end position="261"/>
    </location>
</feature>